<dbReference type="STRING" id="487184.SAMN05216421_0854"/>
<dbReference type="Proteomes" id="UP000243207">
    <property type="component" value="Chromosome I"/>
</dbReference>
<protein>
    <recommendedName>
        <fullName evidence="1">DUF6351 domain-containing protein</fullName>
    </recommendedName>
</protein>
<keyword evidence="3" id="KW-1185">Reference proteome</keyword>
<evidence type="ECO:0000313" key="3">
    <source>
        <dbReference type="Proteomes" id="UP000243207"/>
    </source>
</evidence>
<organism evidence="2 3">
    <name type="scientific">Halopseudomonas xinjiangensis</name>
    <dbReference type="NCBI Taxonomy" id="487184"/>
    <lineage>
        <taxon>Bacteria</taxon>
        <taxon>Pseudomonadati</taxon>
        <taxon>Pseudomonadota</taxon>
        <taxon>Gammaproteobacteria</taxon>
        <taxon>Pseudomonadales</taxon>
        <taxon>Pseudomonadaceae</taxon>
        <taxon>Halopseudomonas</taxon>
    </lineage>
</organism>
<dbReference type="AlphaFoldDB" id="A0A1H1P7H6"/>
<sequence length="803" mass="87681">MRQERKWAPLLAVSLIILLGGCKNNRGAPDLDQEHSEQSTELPQVRALALLPAPMPLVRKPLPVSRSAEIKGVISLSNDPALVSGNDVLVEVLVTNLMEAAADVIVTLNGVVVTSEFGLRAQNRYIGLVSGLEVGENTIVASSWANPSLSARLVVTNHSSSGPIFSGPHLQPWVCAQPKEKWVTVTDPATGRSAEMTAPVSGLAVEPDANCDMASETRYYYQPLARAESFCFMTIEGEKPCFIPFNPATPPADSDIARFTNDRGDTVRSIIAVERGALNRGMFSLVTFHDPAQPHHAAQPQKGWNNKVVFSFAGNIWGSRRQAPPNSPFFNEAALRAGYMLATTTLTDHSSSSNHAVGAEALMMMRERIVETYGPIRYAVGTGSSGGSLTQLSIASAYPGLLDGLITEQTHADELTTSIEAIDCGLFSATGGYLSNFPTLDWQERDRMSMTFSGHYDFSHCLSLNGGRLQALNPSSHTSCGPTFHPYLQYNPTHHPGGVRCSHLEHNVNLLGRHTGPDGVTRAGHPLDNTGIQYGLLSLRNGTMSPEEFVHINENIGYYSQDHVRVAGPRRSVATLESLERAYRSGMVTDGRYLGNVPIIDLRINETSWSQDLNWRSQSVRQRLVDVHHHHDNHVIWAFHSMPPLSEAAFKTMDSWLSAIEKDDTPRLLTEKVIVAKPAEATDRCLAGTGQGAVQEMSLDAPECPVKFNLSPRQVAGGPATENILKCRLKPLDLKSKDYTFAGSGDRITFTAHQQDRLQKVFADGVCDWGKPGVGQQLNPGWMSYVNGPDAVPLELAWFERPE</sequence>
<evidence type="ECO:0000259" key="1">
    <source>
        <dbReference type="Pfam" id="PF19878"/>
    </source>
</evidence>
<dbReference type="InterPro" id="IPR045556">
    <property type="entry name" value="DUF6351"/>
</dbReference>
<name>A0A1H1P7H6_9GAMM</name>
<feature type="domain" description="DUF6351" evidence="1">
    <location>
        <begin position="75"/>
        <end position="777"/>
    </location>
</feature>
<evidence type="ECO:0000313" key="2">
    <source>
        <dbReference type="EMBL" id="SDS07226.1"/>
    </source>
</evidence>
<dbReference type="EMBL" id="LT629736">
    <property type="protein sequence ID" value="SDS07226.1"/>
    <property type="molecule type" value="Genomic_DNA"/>
</dbReference>
<proteinExistence type="predicted"/>
<dbReference type="RefSeq" id="WP_331456730.1">
    <property type="nucleotide sequence ID" value="NZ_LT629736.1"/>
</dbReference>
<accession>A0A1H1P7H6</accession>
<dbReference type="PROSITE" id="PS51257">
    <property type="entry name" value="PROKAR_LIPOPROTEIN"/>
    <property type="match status" value="1"/>
</dbReference>
<gene>
    <name evidence="2" type="ORF">SAMN05216421_0854</name>
</gene>
<dbReference type="Pfam" id="PF19878">
    <property type="entry name" value="DUF6351"/>
    <property type="match status" value="1"/>
</dbReference>
<reference evidence="3" key="1">
    <citation type="submission" date="2016-10" db="EMBL/GenBank/DDBJ databases">
        <authorList>
            <person name="Varghese N."/>
            <person name="Submissions S."/>
        </authorList>
    </citation>
    <scope>NUCLEOTIDE SEQUENCE [LARGE SCALE GENOMIC DNA]</scope>
    <source>
        <strain evidence="3">NRRL B-51270</strain>
    </source>
</reference>